<protein>
    <submittedName>
        <fullName evidence="1">Uncharacterized protein</fullName>
    </submittedName>
</protein>
<evidence type="ECO:0000313" key="1">
    <source>
        <dbReference type="EMBL" id="KEZ86659.1"/>
    </source>
</evidence>
<evidence type="ECO:0000313" key="2">
    <source>
        <dbReference type="Proteomes" id="UP000028525"/>
    </source>
</evidence>
<accession>A0A084JCH5</accession>
<sequence>MEKQLKSDECFVFIESGLNALEKIGWYGETQFICPVCGYNNANAKRIKTPNQVRNKSTWLYCEECGMLVHG</sequence>
<dbReference type="RefSeq" id="WP_038284696.1">
    <property type="nucleotide sequence ID" value="NZ_JPME01000042.1"/>
</dbReference>
<dbReference type="Proteomes" id="UP000028525">
    <property type="component" value="Unassembled WGS sequence"/>
</dbReference>
<name>A0A084JCH5_9FIRM</name>
<dbReference type="EMBL" id="JPME01000042">
    <property type="protein sequence ID" value="KEZ86659.1"/>
    <property type="molecule type" value="Genomic_DNA"/>
</dbReference>
<reference evidence="1 2" key="1">
    <citation type="submission" date="2014-07" db="EMBL/GenBank/DDBJ databases">
        <title>Draft genome of Clostridium celerecrescens 152B isolated from sediments associated with methane hydrate from Krishna Godavari basin.</title>
        <authorList>
            <person name="Honkalas V.S."/>
            <person name="Dabir A.P."/>
            <person name="Arora P."/>
            <person name="Dhakephalkar P.K."/>
        </authorList>
    </citation>
    <scope>NUCLEOTIDE SEQUENCE [LARGE SCALE GENOMIC DNA]</scope>
    <source>
        <strain evidence="1 2">152B</strain>
    </source>
</reference>
<proteinExistence type="predicted"/>
<gene>
    <name evidence="1" type="ORF">IO98_22525</name>
</gene>
<dbReference type="AlphaFoldDB" id="A0A084JCH5"/>
<dbReference type="OrthoDB" id="2051230at2"/>
<organism evidence="1 2">
    <name type="scientific">Lacrimispora celerecrescens</name>
    <dbReference type="NCBI Taxonomy" id="29354"/>
    <lineage>
        <taxon>Bacteria</taxon>
        <taxon>Bacillati</taxon>
        <taxon>Bacillota</taxon>
        <taxon>Clostridia</taxon>
        <taxon>Lachnospirales</taxon>
        <taxon>Lachnospiraceae</taxon>
        <taxon>Lacrimispora</taxon>
    </lineage>
</organism>
<keyword evidence="2" id="KW-1185">Reference proteome</keyword>
<comment type="caution">
    <text evidence="1">The sequence shown here is derived from an EMBL/GenBank/DDBJ whole genome shotgun (WGS) entry which is preliminary data.</text>
</comment>